<gene>
    <name evidence="3" type="primary">LOC104221978</name>
</gene>
<evidence type="ECO:0000313" key="2">
    <source>
        <dbReference type="Proteomes" id="UP000189701"/>
    </source>
</evidence>
<dbReference type="eggNOG" id="ENOG502R70K">
    <property type="taxonomic scope" value="Eukaryota"/>
</dbReference>
<dbReference type="RefSeq" id="XP_009771441.1">
    <property type="nucleotide sequence ID" value="XM_009773139.1"/>
</dbReference>
<accession>A0A1U7W2L5</accession>
<dbReference type="InterPro" id="IPR017451">
    <property type="entry name" value="F-box-assoc_interact_dom"/>
</dbReference>
<organism evidence="2 3">
    <name type="scientific">Nicotiana sylvestris</name>
    <name type="common">Wood tobacco</name>
    <name type="synonym">South American tobacco</name>
    <dbReference type="NCBI Taxonomy" id="4096"/>
    <lineage>
        <taxon>Eukaryota</taxon>
        <taxon>Viridiplantae</taxon>
        <taxon>Streptophyta</taxon>
        <taxon>Embryophyta</taxon>
        <taxon>Tracheophyta</taxon>
        <taxon>Spermatophyta</taxon>
        <taxon>Magnoliopsida</taxon>
        <taxon>eudicotyledons</taxon>
        <taxon>Gunneridae</taxon>
        <taxon>Pentapetalae</taxon>
        <taxon>asterids</taxon>
        <taxon>lamiids</taxon>
        <taxon>Solanales</taxon>
        <taxon>Solanaceae</taxon>
        <taxon>Nicotianoideae</taxon>
        <taxon>Nicotianeae</taxon>
        <taxon>Nicotiana</taxon>
    </lineage>
</organism>
<dbReference type="NCBIfam" id="TIGR01640">
    <property type="entry name" value="F_box_assoc_1"/>
    <property type="match status" value="1"/>
</dbReference>
<dbReference type="CDD" id="cd22157">
    <property type="entry name" value="F-box_AtFBW1-like"/>
    <property type="match status" value="1"/>
</dbReference>
<dbReference type="InterPro" id="IPR006527">
    <property type="entry name" value="F-box-assoc_dom_typ1"/>
</dbReference>
<proteinExistence type="predicted"/>
<dbReference type="InterPro" id="IPR036047">
    <property type="entry name" value="F-box-like_dom_sf"/>
</dbReference>
<feature type="domain" description="F-box" evidence="1">
    <location>
        <begin position="5"/>
        <end position="50"/>
    </location>
</feature>
<name>A0A1U7W2L5_NICSY</name>
<dbReference type="Gene3D" id="1.20.1280.50">
    <property type="match status" value="1"/>
</dbReference>
<dbReference type="SMART" id="SM00256">
    <property type="entry name" value="FBOX"/>
    <property type="match status" value="1"/>
</dbReference>
<dbReference type="Proteomes" id="UP000189701">
    <property type="component" value="Unplaced"/>
</dbReference>
<dbReference type="AlphaFoldDB" id="A0A1U7W2L5"/>
<dbReference type="InterPro" id="IPR001810">
    <property type="entry name" value="F-box_dom"/>
</dbReference>
<reference evidence="3" key="2">
    <citation type="submission" date="2025-08" db="UniProtKB">
        <authorList>
            <consortium name="RefSeq"/>
        </authorList>
    </citation>
    <scope>IDENTIFICATION</scope>
    <source>
        <tissue evidence="3">Leaf</tissue>
    </source>
</reference>
<dbReference type="PANTHER" id="PTHR31672:SF13">
    <property type="entry name" value="F-BOX PROTEIN CPR30-LIKE"/>
    <property type="match status" value="1"/>
</dbReference>
<keyword evidence="2" id="KW-1185">Reference proteome</keyword>
<sequence>MTSPMGRRSSLPDDIIIFLLLNLPIKSLLRFKSICKSWYSSINDPEFIKLHLHNSSANISRQKILLTDNFSSFKYDHSSTHMPRILSIEASLSVDSKVMLFDPPLPRFRHECSYLQVCSCNGLVLMFDYHDMILWNPAIRKYKSIPIPNMLQRNRQCVRLGFDYDYVADDYKVLFVQVAGESYCYGQKIYNVQIFSVNNQS</sequence>
<reference evidence="2" key="1">
    <citation type="journal article" date="2013" name="Genome Biol.">
        <title>Reference genomes and transcriptomes of Nicotiana sylvestris and Nicotiana tomentosiformis.</title>
        <authorList>
            <person name="Sierro N."/>
            <person name="Battey J.N."/>
            <person name="Ouadi S."/>
            <person name="Bovet L."/>
            <person name="Goepfert S."/>
            <person name="Bakaher N."/>
            <person name="Peitsch M.C."/>
            <person name="Ivanov N.V."/>
        </authorList>
    </citation>
    <scope>NUCLEOTIDE SEQUENCE [LARGE SCALE GENOMIC DNA]</scope>
</reference>
<dbReference type="SUPFAM" id="SSF81383">
    <property type="entry name" value="F-box domain"/>
    <property type="match status" value="1"/>
</dbReference>
<dbReference type="STRING" id="4096.A0A1U7W2L5"/>
<dbReference type="PROSITE" id="PS50181">
    <property type="entry name" value="FBOX"/>
    <property type="match status" value="1"/>
</dbReference>
<evidence type="ECO:0000313" key="3">
    <source>
        <dbReference type="RefSeq" id="XP_009771441.1"/>
    </source>
</evidence>
<dbReference type="PANTHER" id="PTHR31672">
    <property type="entry name" value="BNACNNG10540D PROTEIN"/>
    <property type="match status" value="1"/>
</dbReference>
<dbReference type="Pfam" id="PF07734">
    <property type="entry name" value="FBA_1"/>
    <property type="match status" value="1"/>
</dbReference>
<protein>
    <submittedName>
        <fullName evidence="3">F-box protein At3g16210</fullName>
    </submittedName>
</protein>
<evidence type="ECO:0000259" key="1">
    <source>
        <dbReference type="PROSITE" id="PS50181"/>
    </source>
</evidence>
<dbReference type="Pfam" id="PF00646">
    <property type="entry name" value="F-box"/>
    <property type="match status" value="1"/>
</dbReference>
<dbReference type="InterPro" id="IPR050796">
    <property type="entry name" value="SCF_F-box_component"/>
</dbReference>